<organism evidence="1 2">
    <name type="scientific">SAR324 cluster bacterium</name>
    <dbReference type="NCBI Taxonomy" id="2024889"/>
    <lineage>
        <taxon>Bacteria</taxon>
        <taxon>Deltaproteobacteria</taxon>
        <taxon>SAR324 cluster</taxon>
    </lineage>
</organism>
<name>A0A432GYT1_9DELT</name>
<accession>A0A432GYT1</accession>
<dbReference type="EMBL" id="QNZJ01000028">
    <property type="protein sequence ID" value="RTZ88666.1"/>
    <property type="molecule type" value="Genomic_DNA"/>
</dbReference>
<sequence>MYPVVLGVRPENVHATLGDRKVSTTLGVDAWISNGENMGPDLIVFYEYHDTQLIGRFLKISEKPSSGEQIRVWMDCAGCSIFCQSTGHRL</sequence>
<evidence type="ECO:0000313" key="1">
    <source>
        <dbReference type="EMBL" id="RTZ88666.1"/>
    </source>
</evidence>
<proteinExistence type="predicted"/>
<protein>
    <recommendedName>
        <fullName evidence="3">Transport-associated OB type 2 domain-containing protein</fullName>
    </recommendedName>
</protein>
<evidence type="ECO:0000313" key="2">
    <source>
        <dbReference type="Proteomes" id="UP000287719"/>
    </source>
</evidence>
<dbReference type="Proteomes" id="UP000287719">
    <property type="component" value="Unassembled WGS sequence"/>
</dbReference>
<evidence type="ECO:0008006" key="3">
    <source>
        <dbReference type="Google" id="ProtNLM"/>
    </source>
</evidence>
<dbReference type="AlphaFoldDB" id="A0A432GYT1"/>
<dbReference type="Gene3D" id="2.40.50.140">
    <property type="entry name" value="Nucleic acid-binding proteins"/>
    <property type="match status" value="1"/>
</dbReference>
<dbReference type="SUPFAM" id="SSF50331">
    <property type="entry name" value="MOP-like"/>
    <property type="match status" value="1"/>
</dbReference>
<dbReference type="InterPro" id="IPR012340">
    <property type="entry name" value="NA-bd_OB-fold"/>
</dbReference>
<dbReference type="Gene3D" id="2.40.50.100">
    <property type="match status" value="1"/>
</dbReference>
<gene>
    <name evidence="1" type="ORF">DSY95_00820</name>
</gene>
<dbReference type="InterPro" id="IPR008995">
    <property type="entry name" value="Mo/tungstate-bd_C_term_dom"/>
</dbReference>
<comment type="caution">
    <text evidence="1">The sequence shown here is derived from an EMBL/GenBank/DDBJ whole genome shotgun (WGS) entry which is preliminary data.</text>
</comment>
<reference evidence="1 2" key="1">
    <citation type="submission" date="2018-06" db="EMBL/GenBank/DDBJ databases">
        <title>Combined omics and stable isotope probing to characterize newly discovered Mariana Back-Arc vent microbial communities.</title>
        <authorList>
            <person name="Trembath-Reichert E."/>
            <person name="Huber J.A."/>
        </authorList>
    </citation>
    <scope>NUCLEOTIDE SEQUENCE [LARGE SCALE GENOMIC DNA]</scope>
    <source>
        <strain evidence="1">MAG 54</strain>
    </source>
</reference>